<accession>A0AAV5L8D4</accession>
<proteinExistence type="predicted"/>
<reference evidence="1 2" key="1">
    <citation type="journal article" date="2021" name="Commun. Biol.">
        <title>The genome of Shorea leprosula (Dipterocarpaceae) highlights the ecological relevance of drought in aseasonal tropical rainforests.</title>
        <authorList>
            <person name="Ng K.K.S."/>
            <person name="Kobayashi M.J."/>
            <person name="Fawcett J.A."/>
            <person name="Hatakeyama M."/>
            <person name="Paape T."/>
            <person name="Ng C.H."/>
            <person name="Ang C.C."/>
            <person name="Tnah L.H."/>
            <person name="Lee C.T."/>
            <person name="Nishiyama T."/>
            <person name="Sese J."/>
            <person name="O'Brien M.J."/>
            <person name="Copetti D."/>
            <person name="Mohd Noor M.I."/>
            <person name="Ong R.C."/>
            <person name="Putra M."/>
            <person name="Sireger I.Z."/>
            <person name="Indrioko S."/>
            <person name="Kosugi Y."/>
            <person name="Izuno A."/>
            <person name="Isagi Y."/>
            <person name="Lee S.L."/>
            <person name="Shimizu K.K."/>
        </authorList>
    </citation>
    <scope>NUCLEOTIDE SEQUENCE [LARGE SCALE GENOMIC DNA]</scope>
    <source>
        <strain evidence="1">214</strain>
    </source>
</reference>
<sequence length="41" mass="4782">MLVSRDCPCHVPLTINQQSDHCLYLASYARMHLGKEFLRYA</sequence>
<comment type="caution">
    <text evidence="1">The sequence shown here is derived from an EMBL/GenBank/DDBJ whole genome shotgun (WGS) entry which is preliminary data.</text>
</comment>
<keyword evidence="2" id="KW-1185">Reference proteome</keyword>
<gene>
    <name evidence="1" type="ORF">SLEP1_g41739</name>
</gene>
<dbReference type="EMBL" id="BPVZ01000099">
    <property type="protein sequence ID" value="GKV33204.1"/>
    <property type="molecule type" value="Genomic_DNA"/>
</dbReference>
<dbReference type="AlphaFoldDB" id="A0AAV5L8D4"/>
<evidence type="ECO:0000313" key="1">
    <source>
        <dbReference type="EMBL" id="GKV33204.1"/>
    </source>
</evidence>
<dbReference type="Proteomes" id="UP001054252">
    <property type="component" value="Unassembled WGS sequence"/>
</dbReference>
<organism evidence="1 2">
    <name type="scientific">Rubroshorea leprosula</name>
    <dbReference type="NCBI Taxonomy" id="152421"/>
    <lineage>
        <taxon>Eukaryota</taxon>
        <taxon>Viridiplantae</taxon>
        <taxon>Streptophyta</taxon>
        <taxon>Embryophyta</taxon>
        <taxon>Tracheophyta</taxon>
        <taxon>Spermatophyta</taxon>
        <taxon>Magnoliopsida</taxon>
        <taxon>eudicotyledons</taxon>
        <taxon>Gunneridae</taxon>
        <taxon>Pentapetalae</taxon>
        <taxon>rosids</taxon>
        <taxon>malvids</taxon>
        <taxon>Malvales</taxon>
        <taxon>Dipterocarpaceae</taxon>
        <taxon>Rubroshorea</taxon>
    </lineage>
</organism>
<evidence type="ECO:0000313" key="2">
    <source>
        <dbReference type="Proteomes" id="UP001054252"/>
    </source>
</evidence>
<name>A0AAV5L8D4_9ROSI</name>
<protein>
    <submittedName>
        <fullName evidence="1">Uncharacterized protein</fullName>
    </submittedName>
</protein>